<evidence type="ECO:0000256" key="1">
    <source>
        <dbReference type="SAM" id="MobiDB-lite"/>
    </source>
</evidence>
<feature type="compositionally biased region" description="Acidic residues" evidence="1">
    <location>
        <begin position="341"/>
        <end position="350"/>
    </location>
</feature>
<evidence type="ECO:0000259" key="2">
    <source>
        <dbReference type="PROSITE" id="PS50090"/>
    </source>
</evidence>
<feature type="region of interest" description="Disordered" evidence="1">
    <location>
        <begin position="570"/>
        <end position="616"/>
    </location>
</feature>
<dbReference type="InterPro" id="IPR009057">
    <property type="entry name" value="Homeodomain-like_sf"/>
</dbReference>
<evidence type="ECO:0000313" key="4">
    <source>
        <dbReference type="EMBL" id="GAT48459.1"/>
    </source>
</evidence>
<feature type="domain" description="Myb-like" evidence="2">
    <location>
        <begin position="489"/>
        <end position="536"/>
    </location>
</feature>
<dbReference type="SUPFAM" id="SSF46689">
    <property type="entry name" value="Homeodomain-like"/>
    <property type="match status" value="1"/>
</dbReference>
<dbReference type="PANTHER" id="PTHR22929:SF0">
    <property type="entry name" value="TRANSCRIPTION FACTOR TFIIIB COMPONENT B'' HOMOLOG"/>
    <property type="match status" value="1"/>
</dbReference>
<dbReference type="Pfam" id="PF15963">
    <property type="entry name" value="Myb_DNA-bind_7"/>
    <property type="match status" value="1"/>
</dbReference>
<evidence type="ECO:0000313" key="5">
    <source>
        <dbReference type="Proteomes" id="UP000815677"/>
    </source>
</evidence>
<dbReference type="PROSITE" id="PS51294">
    <property type="entry name" value="HTH_MYB"/>
    <property type="match status" value="1"/>
</dbReference>
<dbReference type="PANTHER" id="PTHR22929">
    <property type="entry name" value="RNA POLYMERASE III TRANSCRIPTION INITIATION FACTOR B"/>
    <property type="match status" value="1"/>
</dbReference>
<gene>
    <name evidence="4" type="ORF">MCHLO_05859</name>
</gene>
<organism evidence="4 5">
    <name type="scientific">Mycena chlorophos</name>
    <name type="common">Agaric fungus</name>
    <name type="synonym">Agaricus chlorophos</name>
    <dbReference type="NCBI Taxonomy" id="658473"/>
    <lineage>
        <taxon>Eukaryota</taxon>
        <taxon>Fungi</taxon>
        <taxon>Dikarya</taxon>
        <taxon>Basidiomycota</taxon>
        <taxon>Agaricomycotina</taxon>
        <taxon>Agaricomycetes</taxon>
        <taxon>Agaricomycetidae</taxon>
        <taxon>Agaricales</taxon>
        <taxon>Marasmiineae</taxon>
        <taxon>Mycenaceae</taxon>
        <taxon>Mycena</taxon>
    </lineage>
</organism>
<dbReference type="SMART" id="SM00717">
    <property type="entry name" value="SANT"/>
    <property type="match status" value="1"/>
</dbReference>
<feature type="compositionally biased region" description="Polar residues" evidence="1">
    <location>
        <begin position="120"/>
        <end position="155"/>
    </location>
</feature>
<accession>A0ABQ0LDA0</accession>
<evidence type="ECO:0000259" key="3">
    <source>
        <dbReference type="PROSITE" id="PS51294"/>
    </source>
</evidence>
<feature type="compositionally biased region" description="Acidic residues" evidence="1">
    <location>
        <begin position="310"/>
        <end position="320"/>
    </location>
</feature>
<proteinExistence type="predicted"/>
<dbReference type="Gene3D" id="1.10.10.60">
    <property type="entry name" value="Homeodomain-like"/>
    <property type="match status" value="1"/>
</dbReference>
<feature type="compositionally biased region" description="Low complexity" evidence="1">
    <location>
        <begin position="76"/>
        <end position="85"/>
    </location>
</feature>
<reference evidence="4" key="1">
    <citation type="submission" date="2014-09" db="EMBL/GenBank/DDBJ databases">
        <title>Genome sequence of the luminous mushroom Mycena chlorophos for searching fungal bioluminescence genes.</title>
        <authorList>
            <person name="Tanaka Y."/>
            <person name="Kasuga D."/>
            <person name="Oba Y."/>
            <person name="Hase S."/>
            <person name="Sato K."/>
            <person name="Oba Y."/>
            <person name="Sakakibara Y."/>
        </authorList>
    </citation>
    <scope>NUCLEOTIDE SEQUENCE</scope>
</reference>
<feature type="compositionally biased region" description="Basic residues" evidence="1">
    <location>
        <begin position="264"/>
        <end position="275"/>
    </location>
</feature>
<keyword evidence="5" id="KW-1185">Reference proteome</keyword>
<dbReference type="PROSITE" id="PS50090">
    <property type="entry name" value="MYB_LIKE"/>
    <property type="match status" value="1"/>
</dbReference>
<feature type="region of interest" description="Disordered" evidence="1">
    <location>
        <begin position="1"/>
        <end position="357"/>
    </location>
</feature>
<dbReference type="InterPro" id="IPR017930">
    <property type="entry name" value="Myb_dom"/>
</dbReference>
<name>A0ABQ0LDA0_MYCCL</name>
<dbReference type="EMBL" id="DF844587">
    <property type="protein sequence ID" value="GAT48459.1"/>
    <property type="molecule type" value="Genomic_DNA"/>
</dbReference>
<feature type="compositionally biased region" description="Pro residues" evidence="1">
    <location>
        <begin position="54"/>
        <end position="75"/>
    </location>
</feature>
<feature type="compositionally biased region" description="Low complexity" evidence="1">
    <location>
        <begin position="21"/>
        <end position="34"/>
    </location>
</feature>
<evidence type="ECO:0008006" key="6">
    <source>
        <dbReference type="Google" id="ProtNLM"/>
    </source>
</evidence>
<dbReference type="InterPro" id="IPR001005">
    <property type="entry name" value="SANT/Myb"/>
</dbReference>
<dbReference type="InterPro" id="IPR039467">
    <property type="entry name" value="TFIIIB_B''_Myb"/>
</dbReference>
<protein>
    <recommendedName>
        <fullName evidence="6">Myb-like domain-containing protein</fullName>
    </recommendedName>
</protein>
<feature type="domain" description="HTH myb-type" evidence="3">
    <location>
        <begin position="489"/>
        <end position="543"/>
    </location>
</feature>
<sequence>MTSRVQKGGPVFKPVLKARARATSSVPAATPAPTGRESLAPIDETAPTASSSALPPPPPVVNDPIPAPPPAPVPVPAISRVAAPPLVSKAPTPVLVPPRLASRAPPSVEQSSMPREPMSSAATTLVGSSQPAATSSLPSGPSQDLTQVAPSSTPANLDPGNPLKKTRKRKKKDGETGGDETTEGEASAAPKRKKSRKKDAETGGETTGGEISAPARKKRKKKASEEDGAETTEGEPSAAPKRKRARKKNVEDGEATEGESSAPTRKRSTRKRKKTQTAVVIPSDVDELQSDASPKRPRKRKVVRPIVRDSDEEEEEEEAQSDSAPKQSRRKKKPKLPAFDPDADPGEDLDPTVVTMAELCEDSGQGRVSSKAMEIQRNHLAWKQQNKERRARMKVIAERKKYDDQAGQDEAVAGPSEPVIIEESGTEFDYSKDLTTSRFNVQVRIGPNGETIIDEDSLAVDRTEEVDTSNYVHVVESDNTKFVNSASYTKKCRGSRWSAEETELFYDALAQHGENYELISLVLPGRSRTACKNKFKAEDKKNSARINQCLESRLPIDMNTLTRLTGKDFSGPTPIIKVPSPPPAMDKDADPPIEPETPATVRKRSRSRALSAASTGDGVEIIGDVASYNDLD</sequence>
<dbReference type="Proteomes" id="UP000815677">
    <property type="component" value="Unassembled WGS sequence"/>
</dbReference>
<dbReference type="CDD" id="cd00167">
    <property type="entry name" value="SANT"/>
    <property type="match status" value="1"/>
</dbReference>